<comment type="caution">
    <text evidence="1">The sequence shown here is derived from an EMBL/GenBank/DDBJ whole genome shotgun (WGS) entry which is preliminary data.</text>
</comment>
<protein>
    <submittedName>
        <fullName evidence="1">Uncharacterized protein</fullName>
    </submittedName>
</protein>
<dbReference type="AlphaFoldDB" id="A0AAW1VBD4"/>
<organism evidence="1 2">
    <name type="scientific">Henosepilachna vigintioctopunctata</name>
    <dbReference type="NCBI Taxonomy" id="420089"/>
    <lineage>
        <taxon>Eukaryota</taxon>
        <taxon>Metazoa</taxon>
        <taxon>Ecdysozoa</taxon>
        <taxon>Arthropoda</taxon>
        <taxon>Hexapoda</taxon>
        <taxon>Insecta</taxon>
        <taxon>Pterygota</taxon>
        <taxon>Neoptera</taxon>
        <taxon>Endopterygota</taxon>
        <taxon>Coleoptera</taxon>
        <taxon>Polyphaga</taxon>
        <taxon>Cucujiformia</taxon>
        <taxon>Coccinelloidea</taxon>
        <taxon>Coccinellidae</taxon>
        <taxon>Epilachninae</taxon>
        <taxon>Epilachnini</taxon>
        <taxon>Henosepilachna</taxon>
    </lineage>
</organism>
<reference evidence="1 2" key="1">
    <citation type="submission" date="2023-03" db="EMBL/GenBank/DDBJ databases">
        <title>Genome insight into feeding habits of ladybird beetles.</title>
        <authorList>
            <person name="Li H.-S."/>
            <person name="Huang Y.-H."/>
            <person name="Pang H."/>
        </authorList>
    </citation>
    <scope>NUCLEOTIDE SEQUENCE [LARGE SCALE GENOMIC DNA]</scope>
    <source>
        <strain evidence="1">SYSU_2023b</strain>
        <tissue evidence="1">Whole body</tissue>
    </source>
</reference>
<evidence type="ECO:0000313" key="1">
    <source>
        <dbReference type="EMBL" id="KAK9889199.1"/>
    </source>
</evidence>
<evidence type="ECO:0000313" key="2">
    <source>
        <dbReference type="Proteomes" id="UP001431783"/>
    </source>
</evidence>
<dbReference type="EMBL" id="JARQZJ010000122">
    <property type="protein sequence ID" value="KAK9889199.1"/>
    <property type="molecule type" value="Genomic_DNA"/>
</dbReference>
<name>A0AAW1VBD4_9CUCU</name>
<gene>
    <name evidence="1" type="ORF">WA026_004478</name>
</gene>
<keyword evidence="2" id="KW-1185">Reference proteome</keyword>
<feature type="non-terminal residue" evidence="1">
    <location>
        <position position="1"/>
    </location>
</feature>
<dbReference type="Proteomes" id="UP001431783">
    <property type="component" value="Unassembled WGS sequence"/>
</dbReference>
<proteinExistence type="predicted"/>
<sequence>AYENNRGSIQSQTTGIIRDCPNSINPEILELKEDEIKFINRVNSRSSQISDRLKESVGGIRL</sequence>
<accession>A0AAW1VBD4</accession>